<feature type="transmembrane region" description="Helical" evidence="11">
    <location>
        <begin position="55"/>
        <end position="73"/>
    </location>
</feature>
<dbReference type="STRING" id="937218.SAMN06297251_104299"/>
<dbReference type="SUPFAM" id="SSF52540">
    <property type="entry name" value="P-loop containing nucleoside triphosphate hydrolases"/>
    <property type="match status" value="1"/>
</dbReference>
<dbReference type="GO" id="GO:0005524">
    <property type="term" value="F:ATP binding"/>
    <property type="evidence" value="ECO:0007669"/>
    <property type="project" value="UniProtKB-KW"/>
</dbReference>
<evidence type="ECO:0000256" key="5">
    <source>
        <dbReference type="ARBA" id="ARBA00022692"/>
    </source>
</evidence>
<reference evidence="14 15" key="1">
    <citation type="submission" date="2017-04" db="EMBL/GenBank/DDBJ databases">
        <authorList>
            <person name="Afonso C.L."/>
            <person name="Miller P.J."/>
            <person name="Scott M.A."/>
            <person name="Spackman E."/>
            <person name="Goraichik I."/>
            <person name="Dimitrov K.M."/>
            <person name="Suarez D.L."/>
            <person name="Swayne D.E."/>
        </authorList>
    </citation>
    <scope>NUCLEOTIDE SEQUENCE [LARGE SCALE GENOMIC DNA]</scope>
    <source>
        <strain evidence="14 15">CGMCC 1.10972</strain>
    </source>
</reference>
<dbReference type="GO" id="GO:0030253">
    <property type="term" value="P:protein secretion by the type I secretion system"/>
    <property type="evidence" value="ECO:0007669"/>
    <property type="project" value="InterPro"/>
</dbReference>
<sequence length="593" mass="64037">MSKPKSPLKAAFAATRAGFVSAVVFSFFINMLAFVGPLYMMQVYDRVITSRNETTLLFLTLIAGFLLLVYAVLERCRSALLVRLGALFDERARDGVFNLSVRGSLLAPAGGHAQSIRDLDTVREFGTGSGLISLCDTPWVPIFIAGCFILHPWFGYIATAGGLIIFGLALGNELTTRGHLKTASNNSVAANSWVQATFRNAESLRAMGMMGALRKRWTEKHDDLLLWQAKASDRAGIFLAATKFTRAFLQIAILGTGALLTIEGQVSAGAMIAASIMMGRALSPVETVVGQWKNVINARAARDRLFKLFSSMPPEPERMLLPPPSGAITLENVIAAPPQQRVPTIRGISLAVKPGQVLAVVGPSGAGKSTLARVLCGVWPTLSGSVRFDGSELSHWDSEQLGSNLGYLPQDIELFDGTIAENIARFQEIDEEQVIAAARLAGVYEMIQALPEGFNTRIGDRGASLSGGQRQRVGLARAMYGMPAVTILDEPNSNLDAEGEMALLKAIEQMKQAGRTVILITHKPNILNAVDLIAIIANGQLQSFGEREQILPRLLGSQVRRIAQPGQGKEAVTQQQPQPQPQQRNITRETAAQ</sequence>
<feature type="transmembrane region" description="Helical" evidence="11">
    <location>
        <begin position="12"/>
        <end position="35"/>
    </location>
</feature>
<feature type="compositionally biased region" description="Low complexity" evidence="10">
    <location>
        <begin position="574"/>
        <end position="583"/>
    </location>
</feature>
<evidence type="ECO:0000256" key="2">
    <source>
        <dbReference type="ARBA" id="ARBA00005417"/>
    </source>
</evidence>
<dbReference type="NCBIfam" id="TIGR01842">
    <property type="entry name" value="type_I_sec_PrtD"/>
    <property type="match status" value="1"/>
</dbReference>
<dbReference type="FunFam" id="3.40.50.300:FF:001444">
    <property type="entry name" value="ABC transporter ATP-binding protein"/>
    <property type="match status" value="1"/>
</dbReference>
<dbReference type="GO" id="GO:0005886">
    <property type="term" value="C:plasma membrane"/>
    <property type="evidence" value="ECO:0007669"/>
    <property type="project" value="UniProtKB-SubCell"/>
</dbReference>
<evidence type="ECO:0000256" key="11">
    <source>
        <dbReference type="SAM" id="Phobius"/>
    </source>
</evidence>
<dbReference type="CDD" id="cd18586">
    <property type="entry name" value="ABC_6TM_PrtD_like"/>
    <property type="match status" value="1"/>
</dbReference>
<dbReference type="Gene3D" id="3.40.50.300">
    <property type="entry name" value="P-loop containing nucleotide triphosphate hydrolases"/>
    <property type="match status" value="1"/>
</dbReference>
<evidence type="ECO:0000256" key="7">
    <source>
        <dbReference type="ARBA" id="ARBA00022840"/>
    </source>
</evidence>
<dbReference type="Proteomes" id="UP000192656">
    <property type="component" value="Unassembled WGS sequence"/>
</dbReference>
<evidence type="ECO:0000256" key="1">
    <source>
        <dbReference type="ARBA" id="ARBA00004651"/>
    </source>
</evidence>
<evidence type="ECO:0000313" key="14">
    <source>
        <dbReference type="EMBL" id="SMC61612.1"/>
    </source>
</evidence>
<dbReference type="Gene3D" id="1.20.1560.10">
    <property type="entry name" value="ABC transporter type 1, transmembrane domain"/>
    <property type="match status" value="1"/>
</dbReference>
<evidence type="ECO:0000256" key="6">
    <source>
        <dbReference type="ARBA" id="ARBA00022741"/>
    </source>
</evidence>
<organism evidence="14 15">
    <name type="scientific">Fulvimarina manganoxydans</name>
    <dbReference type="NCBI Taxonomy" id="937218"/>
    <lineage>
        <taxon>Bacteria</taxon>
        <taxon>Pseudomonadati</taxon>
        <taxon>Pseudomonadota</taxon>
        <taxon>Alphaproteobacteria</taxon>
        <taxon>Hyphomicrobiales</taxon>
        <taxon>Aurantimonadaceae</taxon>
        <taxon>Fulvimarina</taxon>
    </lineage>
</organism>
<keyword evidence="15" id="KW-1185">Reference proteome</keyword>
<dbReference type="PROSITE" id="PS50929">
    <property type="entry name" value="ABC_TM1F"/>
    <property type="match status" value="1"/>
</dbReference>
<dbReference type="GO" id="GO:0140359">
    <property type="term" value="F:ABC-type transporter activity"/>
    <property type="evidence" value="ECO:0007669"/>
    <property type="project" value="InterPro"/>
</dbReference>
<keyword evidence="6" id="KW-0547">Nucleotide-binding</keyword>
<dbReference type="InterPro" id="IPR003439">
    <property type="entry name" value="ABC_transporter-like_ATP-bd"/>
</dbReference>
<dbReference type="GO" id="GO:0034040">
    <property type="term" value="F:ATPase-coupled lipid transmembrane transporter activity"/>
    <property type="evidence" value="ECO:0007669"/>
    <property type="project" value="TreeGrafter"/>
</dbReference>
<dbReference type="InterPro" id="IPR039421">
    <property type="entry name" value="Type_1_exporter"/>
</dbReference>
<evidence type="ECO:0000256" key="9">
    <source>
        <dbReference type="ARBA" id="ARBA00023136"/>
    </source>
</evidence>
<comment type="similarity">
    <text evidence="2">Belongs to the ABC transporter superfamily.</text>
</comment>
<dbReference type="RefSeq" id="WP_084409407.1">
    <property type="nucleotide sequence ID" value="NZ_FWXR01000004.1"/>
</dbReference>
<feature type="domain" description="ABC transporter" evidence="12">
    <location>
        <begin position="328"/>
        <end position="563"/>
    </location>
</feature>
<dbReference type="PROSITE" id="PS00211">
    <property type="entry name" value="ABC_TRANSPORTER_1"/>
    <property type="match status" value="1"/>
</dbReference>
<keyword evidence="9 11" id="KW-0472">Membrane</keyword>
<dbReference type="InterPro" id="IPR010128">
    <property type="entry name" value="ATPase_T1SS_PrtD-like"/>
</dbReference>
<keyword evidence="7 14" id="KW-0067">ATP-binding</keyword>
<feature type="transmembrane region" description="Helical" evidence="11">
    <location>
        <begin position="153"/>
        <end position="171"/>
    </location>
</feature>
<dbReference type="SUPFAM" id="SSF90123">
    <property type="entry name" value="ABC transporter transmembrane region"/>
    <property type="match status" value="1"/>
</dbReference>
<evidence type="ECO:0000256" key="3">
    <source>
        <dbReference type="ARBA" id="ARBA00022448"/>
    </source>
</evidence>
<dbReference type="SMART" id="SM00382">
    <property type="entry name" value="AAA"/>
    <property type="match status" value="1"/>
</dbReference>
<dbReference type="EMBL" id="FWXR01000004">
    <property type="protein sequence ID" value="SMC61612.1"/>
    <property type="molecule type" value="Genomic_DNA"/>
</dbReference>
<dbReference type="PANTHER" id="PTHR24221:SF248">
    <property type="entry name" value="ABC TRANSPORTER TRANSMEMBRANE REGION"/>
    <property type="match status" value="1"/>
</dbReference>
<evidence type="ECO:0000256" key="8">
    <source>
        <dbReference type="ARBA" id="ARBA00022989"/>
    </source>
</evidence>
<keyword evidence="8 11" id="KW-1133">Transmembrane helix</keyword>
<dbReference type="Pfam" id="PF00664">
    <property type="entry name" value="ABC_membrane"/>
    <property type="match status" value="1"/>
</dbReference>
<evidence type="ECO:0000313" key="15">
    <source>
        <dbReference type="Proteomes" id="UP000192656"/>
    </source>
</evidence>
<gene>
    <name evidence="14" type="ORF">SAMN06297251_104299</name>
</gene>
<protein>
    <submittedName>
        <fullName evidence="14">ATP-binding cassette, subfamily C</fullName>
    </submittedName>
</protein>
<keyword evidence="3" id="KW-0813">Transport</keyword>
<evidence type="ECO:0000259" key="12">
    <source>
        <dbReference type="PROSITE" id="PS50893"/>
    </source>
</evidence>
<evidence type="ECO:0000259" key="13">
    <source>
        <dbReference type="PROSITE" id="PS50929"/>
    </source>
</evidence>
<keyword evidence="5 11" id="KW-0812">Transmembrane</keyword>
<dbReference type="InterPro" id="IPR027417">
    <property type="entry name" value="P-loop_NTPase"/>
</dbReference>
<feature type="compositionally biased region" description="Polar residues" evidence="10">
    <location>
        <begin position="584"/>
        <end position="593"/>
    </location>
</feature>
<dbReference type="AlphaFoldDB" id="A0A1W2AM72"/>
<dbReference type="GO" id="GO:0030256">
    <property type="term" value="C:type I protein secretion system complex"/>
    <property type="evidence" value="ECO:0007669"/>
    <property type="project" value="InterPro"/>
</dbReference>
<comment type="subcellular location">
    <subcellularLocation>
        <location evidence="1">Cell membrane</location>
        <topology evidence="1">Multi-pass membrane protein</topology>
    </subcellularLocation>
</comment>
<proteinExistence type="inferred from homology"/>
<evidence type="ECO:0000256" key="10">
    <source>
        <dbReference type="SAM" id="MobiDB-lite"/>
    </source>
</evidence>
<dbReference type="GO" id="GO:0016887">
    <property type="term" value="F:ATP hydrolysis activity"/>
    <property type="evidence" value="ECO:0007669"/>
    <property type="project" value="InterPro"/>
</dbReference>
<dbReference type="InterPro" id="IPR003593">
    <property type="entry name" value="AAA+_ATPase"/>
</dbReference>
<dbReference type="PROSITE" id="PS50893">
    <property type="entry name" value="ABC_TRANSPORTER_2"/>
    <property type="match status" value="1"/>
</dbReference>
<accession>A0A1W2AM72</accession>
<dbReference type="InterPro" id="IPR017871">
    <property type="entry name" value="ABC_transporter-like_CS"/>
</dbReference>
<feature type="region of interest" description="Disordered" evidence="10">
    <location>
        <begin position="563"/>
        <end position="593"/>
    </location>
</feature>
<dbReference type="Pfam" id="PF00005">
    <property type="entry name" value="ABC_tran"/>
    <property type="match status" value="1"/>
</dbReference>
<dbReference type="InterPro" id="IPR047957">
    <property type="entry name" value="ABC_AprD-like_6TM"/>
</dbReference>
<name>A0A1W2AM72_9HYPH</name>
<dbReference type="InterPro" id="IPR036640">
    <property type="entry name" value="ABC1_TM_sf"/>
</dbReference>
<keyword evidence="4" id="KW-1003">Cell membrane</keyword>
<dbReference type="PANTHER" id="PTHR24221">
    <property type="entry name" value="ATP-BINDING CASSETTE SUB-FAMILY B"/>
    <property type="match status" value="1"/>
</dbReference>
<dbReference type="InterPro" id="IPR011527">
    <property type="entry name" value="ABC1_TM_dom"/>
</dbReference>
<feature type="domain" description="ABC transmembrane type-1" evidence="13">
    <location>
        <begin position="22"/>
        <end position="297"/>
    </location>
</feature>
<evidence type="ECO:0000256" key="4">
    <source>
        <dbReference type="ARBA" id="ARBA00022475"/>
    </source>
</evidence>